<evidence type="ECO:0000259" key="3">
    <source>
        <dbReference type="Pfam" id="PF22571"/>
    </source>
</evidence>
<evidence type="ECO:0000313" key="4">
    <source>
        <dbReference type="EMBL" id="MBO8429179.1"/>
    </source>
</evidence>
<evidence type="ECO:0000256" key="1">
    <source>
        <dbReference type="SAM" id="Phobius"/>
    </source>
</evidence>
<keyword evidence="1" id="KW-0812">Transmembrane</keyword>
<keyword evidence="1" id="KW-0472">Membrane</keyword>
<reference evidence="4" key="1">
    <citation type="submission" date="2020-10" db="EMBL/GenBank/DDBJ databases">
        <authorList>
            <person name="Gilroy R."/>
        </authorList>
    </citation>
    <scope>NUCLEOTIDE SEQUENCE</scope>
    <source>
        <strain evidence="4">15467</strain>
    </source>
</reference>
<accession>A0A9D9DQ60</accession>
<dbReference type="InterPro" id="IPR054321">
    <property type="entry name" value="PspC-rel_TM"/>
</dbReference>
<feature type="transmembrane region" description="Helical" evidence="1">
    <location>
        <begin position="127"/>
        <end position="146"/>
    </location>
</feature>
<name>A0A9D9DQ60_9BACT</name>
<sequence length="497" mass="56859">MNEFTKISLAGVSFNLENDAFAMLENYISELTGFYDKEDGGKEIISDIEERIAELFIERNGREKVISRLDVMQVIETLGRPSEIENEPSKDERKEQPVRRKLYRDINNKVIGGVLSGTAAYFKTDAVFTRLVYTALSVLCFFISRWTGHGLWFWSPIIFYFLLCMIMPAAKTVEQRCAMAGITPGINDIQKGRNEMENIEKGSSAIGGFISVIGRILQICIGIILIALGFAGLLFGCAVLFGIEIYDSVPLISALNYIRLGVSHTIVTTVVVATHFLVCILLLYWGIKCCFKFKSPKWRPGLILFIVCILATIASTALSLVAAKPYYNYQSRLHTTELAGQYDTLYVRIADTPVSAHAKGYVHENRWHYRLWYVEKLDGRKNSLEFTVYPDISINRERYDSNEGPEIKCRHGYFRSSILEAGYTSSEKALQQVYTIKDSLITIYPSVYNKTDKYRGDEYNLYLYIPEECTVKILDFDQANIWRDNWDWHFGEPYKND</sequence>
<evidence type="ECO:0000259" key="2">
    <source>
        <dbReference type="Pfam" id="PF04024"/>
    </source>
</evidence>
<feature type="transmembrane region" description="Helical" evidence="1">
    <location>
        <begin position="266"/>
        <end position="287"/>
    </location>
</feature>
<feature type="transmembrane region" description="Helical" evidence="1">
    <location>
        <begin position="299"/>
        <end position="323"/>
    </location>
</feature>
<proteinExistence type="predicted"/>
<keyword evidence="1" id="KW-1133">Transmembrane helix</keyword>
<dbReference type="Pfam" id="PF04024">
    <property type="entry name" value="PspC"/>
    <property type="match status" value="1"/>
</dbReference>
<dbReference type="EMBL" id="JADINB010000102">
    <property type="protein sequence ID" value="MBO8429179.1"/>
    <property type="molecule type" value="Genomic_DNA"/>
</dbReference>
<reference evidence="4" key="2">
    <citation type="journal article" date="2021" name="PeerJ">
        <title>Extensive microbial diversity within the chicken gut microbiome revealed by metagenomics and culture.</title>
        <authorList>
            <person name="Gilroy R."/>
            <person name="Ravi A."/>
            <person name="Getino M."/>
            <person name="Pursley I."/>
            <person name="Horton D.L."/>
            <person name="Alikhan N.F."/>
            <person name="Baker D."/>
            <person name="Gharbi K."/>
            <person name="Hall N."/>
            <person name="Watson M."/>
            <person name="Adriaenssens E.M."/>
            <person name="Foster-Nyarko E."/>
            <person name="Jarju S."/>
            <person name="Secka A."/>
            <person name="Antonio M."/>
            <person name="Oren A."/>
            <person name="Chaudhuri R.R."/>
            <person name="La Ragione R."/>
            <person name="Hildebrand F."/>
            <person name="Pallen M.J."/>
        </authorList>
    </citation>
    <scope>NUCLEOTIDE SEQUENCE</scope>
    <source>
        <strain evidence="4">15467</strain>
    </source>
</reference>
<gene>
    <name evidence="4" type="ORF">IAC68_04525</name>
</gene>
<organism evidence="4 5">
    <name type="scientific">Candidatus Egerieousia excrementavium</name>
    <dbReference type="NCBI Taxonomy" id="2840778"/>
    <lineage>
        <taxon>Bacteria</taxon>
        <taxon>Pseudomonadati</taxon>
        <taxon>Bacteroidota</taxon>
        <taxon>Bacteroidia</taxon>
        <taxon>Bacteroidales</taxon>
        <taxon>Candidatus Egerieousia</taxon>
    </lineage>
</organism>
<comment type="caution">
    <text evidence="4">The sequence shown here is derived from an EMBL/GenBank/DDBJ whole genome shotgun (WGS) entry which is preliminary data.</text>
</comment>
<feature type="transmembrane region" description="Helical" evidence="1">
    <location>
        <begin position="219"/>
        <end position="246"/>
    </location>
</feature>
<protein>
    <submittedName>
        <fullName evidence="4">PspC domain-containing protein</fullName>
    </submittedName>
</protein>
<dbReference type="Proteomes" id="UP000823635">
    <property type="component" value="Unassembled WGS sequence"/>
</dbReference>
<evidence type="ECO:0000313" key="5">
    <source>
        <dbReference type="Proteomes" id="UP000823635"/>
    </source>
</evidence>
<feature type="domain" description="PspC-related transmembrane region" evidence="3">
    <location>
        <begin position="196"/>
        <end position="321"/>
    </location>
</feature>
<dbReference type="InterPro" id="IPR007168">
    <property type="entry name" value="Phageshock_PspC_N"/>
</dbReference>
<feature type="transmembrane region" description="Helical" evidence="1">
    <location>
        <begin position="152"/>
        <end position="170"/>
    </location>
</feature>
<feature type="domain" description="Phage shock protein PspC N-terminal" evidence="2">
    <location>
        <begin position="100"/>
        <end position="169"/>
    </location>
</feature>
<dbReference type="AlphaFoldDB" id="A0A9D9DQ60"/>
<dbReference type="Pfam" id="PF22571">
    <property type="entry name" value="LiaI-LiaF-TM_PspC"/>
    <property type="match status" value="1"/>
</dbReference>